<dbReference type="GeneID" id="82191013"/>
<accession>R9KX28</accession>
<dbReference type="eggNOG" id="ENOG5032F8Z">
    <property type="taxonomic scope" value="Bacteria"/>
</dbReference>
<keyword evidence="2" id="KW-1185">Reference proteome</keyword>
<dbReference type="OrthoDB" id="1849892at2"/>
<sequence>MTKRLDNIIGEQDYNGLLASTTPSAIVATAEIAAGEADIPAGTVIVKGEDGKYKPASEALTAESIVLVLSEDAPAAGGIATGYKTGNFARGRLVAAEGYTLTATDFDYMRQAGILSEDVID</sequence>
<reference evidence="1 2" key="1">
    <citation type="submission" date="2013-04" db="EMBL/GenBank/DDBJ databases">
        <title>The Genome Sequence of Enterorhabdus caecimuris B7.</title>
        <authorList>
            <consortium name="The Broad Institute Genomics Platform"/>
            <consortium name="The Broad Institute Genome Sequencing Center for Infectious Disease"/>
            <person name="Earl A."/>
            <person name="Xavier R."/>
            <person name="Elson C."/>
            <person name="Duck W."/>
            <person name="Walker B."/>
            <person name="Young S."/>
            <person name="Zeng Q."/>
            <person name="Gargeya S."/>
            <person name="Fitzgerald M."/>
            <person name="Haas B."/>
            <person name="Abouelleil A."/>
            <person name="Allen A.W."/>
            <person name="Alvarado L."/>
            <person name="Arachchi H.M."/>
            <person name="Berlin A.M."/>
            <person name="Chapman S.B."/>
            <person name="Gainer-Dewar J."/>
            <person name="Goldberg J."/>
            <person name="Griggs A."/>
            <person name="Gujja S."/>
            <person name="Hansen M."/>
            <person name="Howarth C."/>
            <person name="Imamovic A."/>
            <person name="Ireland A."/>
            <person name="Larimer J."/>
            <person name="McCowan C."/>
            <person name="Murphy C."/>
            <person name="Pearson M."/>
            <person name="Poon T.W."/>
            <person name="Priest M."/>
            <person name="Roberts A."/>
            <person name="Saif S."/>
            <person name="Shea T."/>
            <person name="Sisk P."/>
            <person name="Sykes S."/>
            <person name="Wortman J."/>
            <person name="Nusbaum C."/>
            <person name="Birren B."/>
        </authorList>
    </citation>
    <scope>NUCLEOTIDE SEQUENCE [LARGE SCALE GENOMIC DNA]</scope>
    <source>
        <strain evidence="1 2">B7</strain>
    </source>
</reference>
<name>R9KX28_9ACTN</name>
<organism evidence="1 2">
    <name type="scientific">Adlercreutzia caecimuris B7</name>
    <dbReference type="NCBI Taxonomy" id="1235794"/>
    <lineage>
        <taxon>Bacteria</taxon>
        <taxon>Bacillati</taxon>
        <taxon>Actinomycetota</taxon>
        <taxon>Coriobacteriia</taxon>
        <taxon>Eggerthellales</taxon>
        <taxon>Eggerthellaceae</taxon>
        <taxon>Adlercreutzia</taxon>
    </lineage>
</organism>
<dbReference type="STRING" id="1235794.C811_01532"/>
<dbReference type="EMBL" id="ASSY01000008">
    <property type="protein sequence ID" value="EOS51114.1"/>
    <property type="molecule type" value="Genomic_DNA"/>
</dbReference>
<proteinExistence type="predicted"/>
<evidence type="ECO:0008006" key="3">
    <source>
        <dbReference type="Google" id="ProtNLM"/>
    </source>
</evidence>
<dbReference type="RefSeq" id="WP_016309732.1">
    <property type="nucleotide sequence ID" value="NZ_KE159646.1"/>
</dbReference>
<evidence type="ECO:0000313" key="2">
    <source>
        <dbReference type="Proteomes" id="UP000014204"/>
    </source>
</evidence>
<dbReference type="AlphaFoldDB" id="R9KX28"/>
<dbReference type="HOGENOM" id="CLU_155784_0_0_11"/>
<dbReference type="Proteomes" id="UP000014204">
    <property type="component" value="Unassembled WGS sequence"/>
</dbReference>
<comment type="caution">
    <text evidence="1">The sequence shown here is derived from an EMBL/GenBank/DDBJ whole genome shotgun (WGS) entry which is preliminary data.</text>
</comment>
<evidence type="ECO:0000313" key="1">
    <source>
        <dbReference type="EMBL" id="EOS51114.1"/>
    </source>
</evidence>
<protein>
    <recommendedName>
        <fullName evidence="3">Head decoration protein</fullName>
    </recommendedName>
</protein>
<gene>
    <name evidence="1" type="ORF">C811_01532</name>
</gene>